<gene>
    <name evidence="4" type="ORF">BGZ70_009648</name>
</gene>
<evidence type="ECO:0000313" key="4">
    <source>
        <dbReference type="EMBL" id="KAF9968726.1"/>
    </source>
</evidence>
<accession>A0A9P6M6Q8</accession>
<feature type="compositionally biased region" description="Basic and acidic residues" evidence="2">
    <location>
        <begin position="143"/>
        <end position="154"/>
    </location>
</feature>
<dbReference type="OrthoDB" id="2396748at2759"/>
<feature type="compositionally biased region" description="Low complexity" evidence="2">
    <location>
        <begin position="367"/>
        <end position="379"/>
    </location>
</feature>
<feature type="compositionally biased region" description="Polar residues" evidence="2">
    <location>
        <begin position="690"/>
        <end position="704"/>
    </location>
</feature>
<evidence type="ECO:0000313" key="5">
    <source>
        <dbReference type="Proteomes" id="UP000738359"/>
    </source>
</evidence>
<name>A0A9P6M6Q8_MORAP</name>
<organism evidence="4 5">
    <name type="scientific">Mortierella alpina</name>
    <name type="common">Oleaginous fungus</name>
    <name type="synonym">Mortierella renispora</name>
    <dbReference type="NCBI Taxonomy" id="64518"/>
    <lineage>
        <taxon>Eukaryota</taxon>
        <taxon>Fungi</taxon>
        <taxon>Fungi incertae sedis</taxon>
        <taxon>Mucoromycota</taxon>
        <taxon>Mortierellomycotina</taxon>
        <taxon>Mortierellomycetes</taxon>
        <taxon>Mortierellales</taxon>
        <taxon>Mortierellaceae</taxon>
        <taxon>Mortierella</taxon>
    </lineage>
</organism>
<evidence type="ECO:0000259" key="3">
    <source>
        <dbReference type="Pfam" id="PF20994"/>
    </source>
</evidence>
<feature type="compositionally biased region" description="Basic and acidic residues" evidence="2">
    <location>
        <begin position="12"/>
        <end position="21"/>
    </location>
</feature>
<dbReference type="EMBL" id="JAAAHY010000008">
    <property type="protein sequence ID" value="KAF9968726.1"/>
    <property type="molecule type" value="Genomic_DNA"/>
</dbReference>
<feature type="coiled-coil region" evidence="1">
    <location>
        <begin position="552"/>
        <end position="607"/>
    </location>
</feature>
<feature type="region of interest" description="Disordered" evidence="2">
    <location>
        <begin position="610"/>
        <end position="638"/>
    </location>
</feature>
<evidence type="ECO:0000256" key="1">
    <source>
        <dbReference type="SAM" id="Coils"/>
    </source>
</evidence>
<feature type="compositionally biased region" description="Basic and acidic residues" evidence="2">
    <location>
        <begin position="622"/>
        <end position="635"/>
    </location>
</feature>
<proteinExistence type="predicted"/>
<feature type="compositionally biased region" description="Polar residues" evidence="2">
    <location>
        <begin position="77"/>
        <end position="89"/>
    </location>
</feature>
<comment type="caution">
    <text evidence="4">The sequence shown here is derived from an EMBL/GenBank/DDBJ whole genome shotgun (WGS) entry which is preliminary data.</text>
</comment>
<dbReference type="Pfam" id="PF20994">
    <property type="entry name" value="CENPU"/>
    <property type="match status" value="1"/>
</dbReference>
<dbReference type="AlphaFoldDB" id="A0A9P6M6Q8"/>
<protein>
    <recommendedName>
        <fullName evidence="3">Inner kinetochore subunit AME1 domain-containing protein</fullName>
    </recommendedName>
</protein>
<feature type="region of interest" description="Disordered" evidence="2">
    <location>
        <begin position="1"/>
        <end position="429"/>
    </location>
</feature>
<keyword evidence="5" id="KW-1185">Reference proteome</keyword>
<evidence type="ECO:0000256" key="2">
    <source>
        <dbReference type="SAM" id="MobiDB-lite"/>
    </source>
</evidence>
<sequence length="712" mass="78243">MSALGESSAAELAKRYQEKAQARKRGAGSHQPKFRGFSLKTLSDKAVVAVDGGRTVITNTTESGKTTTTRQRKPTEAQATSNDVQQDSSPPIEDSALKDTGLNERYQERFKARVRGTGADQKDKRRLSRQDKVPVETVAATRSNKDNRQQDKQEAVAARPMNSKPGVSPGFKIAWGKKTTVITSETSRPSEDRPQRTTATQSNGALEATYDDALPNYDDFDQGRMPSPAHDEVEIQGASVDEAESIQRREPSRNKRKPAPSTLAPETAISGKRGGIFSKKRRIINDETDENEDPLSVPETQGVDDSKTLANKSARGAKGKDAAASTKAPRAVPASHVAPTKLSKTTKAALSKETSGPLRQTTLMQLSSKSGPKPSSQGQDSTLEGDQSDSDFTNSMARSSRHALSAKSDRKTTKKAAAASQKGPSDKTVKNYKQLQIHCLKFWGPTTAVSRPATVSNQTIARKLPVEGEAALEQDGVPKQKLVQGILQVEEAPLSEMDVIAEAVRDTVDKFIESIEEQAIAKDIQTFRSELETVLIEQVDLLDDHSLLRASVKKASAVKKELRVRLLETQRERQRTRVKLQRVRSDFEREERARRRLEETHKFLTDLETLREEVDGSDNEQEDRRLSDGQKDHAKTGLRSLIATVGSRCRGGSASIDTVDAPPGMLGTLVNFNRTLEAMEKTVREMPRISKSQEMTPSNWSNDLGVSDDSDY</sequence>
<keyword evidence="1" id="KW-0175">Coiled coil</keyword>
<feature type="region of interest" description="Disordered" evidence="2">
    <location>
        <begin position="686"/>
        <end position="712"/>
    </location>
</feature>
<feature type="compositionally biased region" description="Basic and acidic residues" evidence="2">
    <location>
        <begin position="95"/>
        <end position="111"/>
    </location>
</feature>
<feature type="compositionally biased region" description="Low complexity" evidence="2">
    <location>
        <begin position="58"/>
        <end position="69"/>
    </location>
</feature>
<reference evidence="4" key="1">
    <citation type="journal article" date="2020" name="Fungal Divers.">
        <title>Resolving the Mortierellaceae phylogeny through synthesis of multi-gene phylogenetics and phylogenomics.</title>
        <authorList>
            <person name="Vandepol N."/>
            <person name="Liber J."/>
            <person name="Desiro A."/>
            <person name="Na H."/>
            <person name="Kennedy M."/>
            <person name="Barry K."/>
            <person name="Grigoriev I.V."/>
            <person name="Miller A.N."/>
            <person name="O'Donnell K."/>
            <person name="Stajich J.E."/>
            <person name="Bonito G."/>
        </authorList>
    </citation>
    <scope>NUCLEOTIDE SEQUENCE</scope>
    <source>
        <strain evidence="4">CK1249</strain>
    </source>
</reference>
<dbReference type="InterPro" id="IPR048743">
    <property type="entry name" value="AME1"/>
</dbReference>
<feature type="compositionally biased region" description="Low complexity" evidence="2">
    <location>
        <begin position="1"/>
        <end position="11"/>
    </location>
</feature>
<feature type="compositionally biased region" description="Polar residues" evidence="2">
    <location>
        <begin position="342"/>
        <end position="366"/>
    </location>
</feature>
<feature type="compositionally biased region" description="Polar residues" evidence="2">
    <location>
        <begin position="380"/>
        <end position="398"/>
    </location>
</feature>
<feature type="compositionally biased region" description="Basic and acidic residues" evidence="2">
    <location>
        <begin position="120"/>
        <end position="134"/>
    </location>
</feature>
<feature type="domain" description="Inner kinetochore subunit AME1" evidence="3">
    <location>
        <begin position="513"/>
        <end position="678"/>
    </location>
</feature>
<dbReference type="Proteomes" id="UP000738359">
    <property type="component" value="Unassembled WGS sequence"/>
</dbReference>